<evidence type="ECO:0000256" key="5">
    <source>
        <dbReference type="ARBA" id="ARBA00022989"/>
    </source>
</evidence>
<dbReference type="InterPro" id="IPR035906">
    <property type="entry name" value="MetI-like_sf"/>
</dbReference>
<protein>
    <submittedName>
        <fullName evidence="9">ABC transporter permease</fullName>
    </submittedName>
</protein>
<evidence type="ECO:0000256" key="1">
    <source>
        <dbReference type="ARBA" id="ARBA00004651"/>
    </source>
</evidence>
<evidence type="ECO:0000313" key="9">
    <source>
        <dbReference type="EMBL" id="MFL0196742.1"/>
    </source>
</evidence>
<comment type="caution">
    <text evidence="9">The sequence shown here is derived from an EMBL/GenBank/DDBJ whole genome shotgun (WGS) entry which is preliminary data.</text>
</comment>
<reference evidence="9 10" key="1">
    <citation type="submission" date="2024-11" db="EMBL/GenBank/DDBJ databases">
        <authorList>
            <person name="Heng Y.C."/>
            <person name="Lim A.C.H."/>
            <person name="Lee J.K.Y."/>
            <person name="Kittelmann S."/>
        </authorList>
    </citation>
    <scope>NUCLEOTIDE SEQUENCE [LARGE SCALE GENOMIC DNA]</scope>
    <source>
        <strain evidence="9 10">WILCCON 0269</strain>
    </source>
</reference>
<feature type="transmembrane region" description="Helical" evidence="7">
    <location>
        <begin position="58"/>
        <end position="78"/>
    </location>
</feature>
<dbReference type="CDD" id="cd06261">
    <property type="entry name" value="TM_PBP2"/>
    <property type="match status" value="1"/>
</dbReference>
<dbReference type="InterPro" id="IPR000515">
    <property type="entry name" value="MetI-like"/>
</dbReference>
<keyword evidence="6 7" id="KW-0472">Membrane</keyword>
<dbReference type="PANTHER" id="PTHR30151:SF0">
    <property type="entry name" value="ABC TRANSPORTER PERMEASE PROTEIN MJ0413-RELATED"/>
    <property type="match status" value="1"/>
</dbReference>
<dbReference type="PANTHER" id="PTHR30151">
    <property type="entry name" value="ALKANE SULFONATE ABC TRANSPORTER-RELATED, MEMBRANE SUBUNIT"/>
    <property type="match status" value="1"/>
</dbReference>
<accession>A0ABW8SM45</accession>
<dbReference type="SUPFAM" id="SSF161098">
    <property type="entry name" value="MetI-like"/>
    <property type="match status" value="1"/>
</dbReference>
<feature type="transmembrane region" description="Helical" evidence="7">
    <location>
        <begin position="84"/>
        <end position="103"/>
    </location>
</feature>
<evidence type="ECO:0000256" key="2">
    <source>
        <dbReference type="ARBA" id="ARBA00022448"/>
    </source>
</evidence>
<dbReference type="Gene3D" id="1.10.3720.10">
    <property type="entry name" value="MetI-like"/>
    <property type="match status" value="1"/>
</dbReference>
<keyword evidence="3" id="KW-1003">Cell membrane</keyword>
<dbReference type="Proteomes" id="UP001623660">
    <property type="component" value="Unassembled WGS sequence"/>
</dbReference>
<feature type="transmembrane region" description="Helical" evidence="7">
    <location>
        <begin position="237"/>
        <end position="256"/>
    </location>
</feature>
<dbReference type="PROSITE" id="PS50928">
    <property type="entry name" value="ABC_TM1"/>
    <property type="match status" value="1"/>
</dbReference>
<evidence type="ECO:0000313" key="10">
    <source>
        <dbReference type="Proteomes" id="UP001623660"/>
    </source>
</evidence>
<organism evidence="9 10">
    <name type="scientific">Candidatus Clostridium eludens</name>
    <dbReference type="NCBI Taxonomy" id="3381663"/>
    <lineage>
        <taxon>Bacteria</taxon>
        <taxon>Bacillati</taxon>
        <taxon>Bacillota</taxon>
        <taxon>Clostridia</taxon>
        <taxon>Eubacteriales</taxon>
        <taxon>Clostridiaceae</taxon>
        <taxon>Clostridium</taxon>
    </lineage>
</organism>
<keyword evidence="10" id="KW-1185">Reference proteome</keyword>
<keyword evidence="2 7" id="KW-0813">Transport</keyword>
<evidence type="ECO:0000256" key="6">
    <source>
        <dbReference type="ARBA" id="ARBA00023136"/>
    </source>
</evidence>
<feature type="transmembrane region" description="Helical" evidence="7">
    <location>
        <begin position="123"/>
        <end position="146"/>
    </location>
</feature>
<dbReference type="EMBL" id="JBJHZX010000021">
    <property type="protein sequence ID" value="MFL0196742.1"/>
    <property type="molecule type" value="Genomic_DNA"/>
</dbReference>
<feature type="transmembrane region" description="Helical" evidence="7">
    <location>
        <begin position="205"/>
        <end position="225"/>
    </location>
</feature>
<comment type="similarity">
    <text evidence="7">Belongs to the binding-protein-dependent transport system permease family.</text>
</comment>
<keyword evidence="4 7" id="KW-0812">Transmembrane</keyword>
<evidence type="ECO:0000259" key="8">
    <source>
        <dbReference type="PROSITE" id="PS50928"/>
    </source>
</evidence>
<feature type="transmembrane region" description="Helical" evidence="7">
    <location>
        <begin position="181"/>
        <end position="198"/>
    </location>
</feature>
<sequence>MTAVTVKKTAEKKISIIDKLGVFTRKSIAIIIFFILWQVLPTIGVVNRQFIPSLSDIIVYLGKMLVSGELLIHVQASAARALEGFALATIVGVPLGFLLGGWFKKFEEILNPLLQILSQINPFTLFPIFMLFFGIGEVAKVAIIFWTAVWPVLFQTINGVQNIDPTLIKGARAMATPKISLFYKVVLPGAAPSIFLGLRSAMSTACLMLIAAEMIGASKGLGWLILNAQTNYNINRLYAAAMVIAVLGLALIRLLALLEHSIITWKEDSSTV</sequence>
<comment type="subcellular location">
    <subcellularLocation>
        <location evidence="1 7">Cell membrane</location>
        <topology evidence="1 7">Multi-pass membrane protein</topology>
    </subcellularLocation>
</comment>
<gene>
    <name evidence="9" type="ORF">ACJDU8_14430</name>
</gene>
<keyword evidence="5 7" id="KW-1133">Transmembrane helix</keyword>
<dbReference type="RefSeq" id="WP_406792850.1">
    <property type="nucleotide sequence ID" value="NZ_JBJHZX010000021.1"/>
</dbReference>
<evidence type="ECO:0000256" key="4">
    <source>
        <dbReference type="ARBA" id="ARBA00022692"/>
    </source>
</evidence>
<name>A0ABW8SM45_9CLOT</name>
<dbReference type="Pfam" id="PF00528">
    <property type="entry name" value="BPD_transp_1"/>
    <property type="match status" value="1"/>
</dbReference>
<feature type="domain" description="ABC transmembrane type-1" evidence="8">
    <location>
        <begin position="74"/>
        <end position="255"/>
    </location>
</feature>
<feature type="transmembrane region" description="Helical" evidence="7">
    <location>
        <begin position="28"/>
        <end position="46"/>
    </location>
</feature>
<proteinExistence type="inferred from homology"/>
<evidence type="ECO:0000256" key="7">
    <source>
        <dbReference type="RuleBase" id="RU363032"/>
    </source>
</evidence>
<evidence type="ECO:0000256" key="3">
    <source>
        <dbReference type="ARBA" id="ARBA00022475"/>
    </source>
</evidence>